<name>A0A0A9B6A0_ARUDO</name>
<dbReference type="EMBL" id="GBRH01241210">
    <property type="protein sequence ID" value="JAD56685.1"/>
    <property type="molecule type" value="Transcribed_RNA"/>
</dbReference>
<accession>A0A0A9B6A0</accession>
<reference evidence="1" key="2">
    <citation type="journal article" date="2015" name="Data Brief">
        <title>Shoot transcriptome of the giant reed, Arundo donax.</title>
        <authorList>
            <person name="Barrero R.A."/>
            <person name="Guerrero F.D."/>
            <person name="Moolhuijzen P."/>
            <person name="Goolsby J.A."/>
            <person name="Tidwell J."/>
            <person name="Bellgard S.E."/>
            <person name="Bellgard M.I."/>
        </authorList>
    </citation>
    <scope>NUCLEOTIDE SEQUENCE</scope>
    <source>
        <tissue evidence="1">Shoot tissue taken approximately 20 cm above the soil surface</tissue>
    </source>
</reference>
<dbReference type="AlphaFoldDB" id="A0A0A9B6A0"/>
<organism evidence="1">
    <name type="scientific">Arundo donax</name>
    <name type="common">Giant reed</name>
    <name type="synonym">Donax arundinaceus</name>
    <dbReference type="NCBI Taxonomy" id="35708"/>
    <lineage>
        <taxon>Eukaryota</taxon>
        <taxon>Viridiplantae</taxon>
        <taxon>Streptophyta</taxon>
        <taxon>Embryophyta</taxon>
        <taxon>Tracheophyta</taxon>
        <taxon>Spermatophyta</taxon>
        <taxon>Magnoliopsida</taxon>
        <taxon>Liliopsida</taxon>
        <taxon>Poales</taxon>
        <taxon>Poaceae</taxon>
        <taxon>PACMAD clade</taxon>
        <taxon>Arundinoideae</taxon>
        <taxon>Arundineae</taxon>
        <taxon>Arundo</taxon>
    </lineage>
</organism>
<evidence type="ECO:0000313" key="1">
    <source>
        <dbReference type="EMBL" id="JAD56685.1"/>
    </source>
</evidence>
<reference evidence="1" key="1">
    <citation type="submission" date="2014-09" db="EMBL/GenBank/DDBJ databases">
        <authorList>
            <person name="Magalhaes I.L.F."/>
            <person name="Oliveira U."/>
            <person name="Santos F.R."/>
            <person name="Vidigal T.H.D.A."/>
            <person name="Brescovit A.D."/>
            <person name="Santos A.J."/>
        </authorList>
    </citation>
    <scope>NUCLEOTIDE SEQUENCE</scope>
    <source>
        <tissue evidence="1">Shoot tissue taken approximately 20 cm above the soil surface</tissue>
    </source>
</reference>
<protein>
    <submittedName>
        <fullName evidence="1">Uncharacterized protein</fullName>
    </submittedName>
</protein>
<sequence>MPRIVDKTAVAECGERDLSIPIAIPEQESFICANLSMIMAGITSNNEQMHASRNLIIFKASSLEPLLKEHPFLSCKIIA</sequence>
<proteinExistence type="predicted"/>